<dbReference type="EMBL" id="BJMV01000003">
    <property type="protein sequence ID" value="GEB85005.1"/>
    <property type="molecule type" value="Genomic_DNA"/>
</dbReference>
<evidence type="ECO:0000256" key="1">
    <source>
        <dbReference type="SAM" id="Phobius"/>
    </source>
</evidence>
<dbReference type="Pfam" id="PF06912">
    <property type="entry name" value="DUF1275"/>
    <property type="match status" value="1"/>
</dbReference>
<protein>
    <recommendedName>
        <fullName evidence="4">DUF1275 family protein</fullName>
    </recommendedName>
</protein>
<proteinExistence type="predicted"/>
<keyword evidence="3" id="KW-1185">Reference proteome</keyword>
<feature type="transmembrane region" description="Helical" evidence="1">
    <location>
        <begin position="200"/>
        <end position="221"/>
    </location>
</feature>
<feature type="transmembrane region" description="Helical" evidence="1">
    <location>
        <begin position="117"/>
        <end position="136"/>
    </location>
</feature>
<dbReference type="RefSeq" id="WP_141374945.1">
    <property type="nucleotide sequence ID" value="NZ_BAPL01000016.1"/>
</dbReference>
<dbReference type="PANTHER" id="PTHR37314">
    <property type="entry name" value="SLR0142 PROTEIN"/>
    <property type="match status" value="1"/>
</dbReference>
<comment type="caution">
    <text evidence="2">The sequence shown here is derived from an EMBL/GenBank/DDBJ whole genome shotgun (WGS) entry which is preliminary data.</text>
</comment>
<dbReference type="PANTHER" id="PTHR37314:SF4">
    <property type="entry name" value="UPF0700 TRANSMEMBRANE PROTEIN YOAK"/>
    <property type="match status" value="1"/>
</dbReference>
<dbReference type="InterPro" id="IPR010699">
    <property type="entry name" value="DUF1275"/>
</dbReference>
<sequence>MEHTPPIPQGHDARLVVAIILVTMAMGMLDAISLLHLQMFAGYMTASVILIAVNIATSQAIVLSGLEAIGCFYIGAVLGGRLVRRRRHKRLIIGDMLLGVASLIALAAWIWSASPPGASYITLGLLAFAMGVQTSATRHASLPDMTLPAATIVLHGIAHNSSVAGGDNRGSWRRAAAIGALFSGAVMGTLISAHSVAQGIALTAFIIMMAGAVLLVGRLPLVVRLDRISIP</sequence>
<feature type="transmembrane region" description="Helical" evidence="1">
    <location>
        <begin position="91"/>
        <end position="111"/>
    </location>
</feature>
<organism evidence="2 3">
    <name type="scientific">Acetobacter peroxydans</name>
    <dbReference type="NCBI Taxonomy" id="104098"/>
    <lineage>
        <taxon>Bacteria</taxon>
        <taxon>Pseudomonadati</taxon>
        <taxon>Pseudomonadota</taxon>
        <taxon>Alphaproteobacteria</taxon>
        <taxon>Acetobacterales</taxon>
        <taxon>Acetobacteraceae</taxon>
        <taxon>Acetobacter</taxon>
    </lineage>
</organism>
<feature type="transmembrane region" description="Helical" evidence="1">
    <location>
        <begin position="61"/>
        <end position="79"/>
    </location>
</feature>
<evidence type="ECO:0000313" key="2">
    <source>
        <dbReference type="EMBL" id="GEB85005.1"/>
    </source>
</evidence>
<name>A0A4Y3TW81_9PROT</name>
<accession>A0A4Y3TW81</accession>
<keyword evidence="1" id="KW-1133">Transmembrane helix</keyword>
<keyword evidence="1" id="KW-0472">Membrane</keyword>
<feature type="transmembrane region" description="Helical" evidence="1">
    <location>
        <begin position="175"/>
        <end position="194"/>
    </location>
</feature>
<evidence type="ECO:0008006" key="4">
    <source>
        <dbReference type="Google" id="ProtNLM"/>
    </source>
</evidence>
<gene>
    <name evidence="2" type="ORF">APE01nite_08020</name>
</gene>
<dbReference type="Proteomes" id="UP000317730">
    <property type="component" value="Unassembled WGS sequence"/>
</dbReference>
<evidence type="ECO:0000313" key="3">
    <source>
        <dbReference type="Proteomes" id="UP000317730"/>
    </source>
</evidence>
<dbReference type="OrthoDB" id="7224872at2"/>
<dbReference type="AlphaFoldDB" id="A0A4Y3TW81"/>
<feature type="transmembrane region" description="Helical" evidence="1">
    <location>
        <begin position="39"/>
        <end position="55"/>
    </location>
</feature>
<keyword evidence="1" id="KW-0812">Transmembrane</keyword>
<feature type="transmembrane region" description="Helical" evidence="1">
    <location>
        <begin position="15"/>
        <end position="32"/>
    </location>
</feature>
<reference evidence="2 3" key="1">
    <citation type="submission" date="2019-06" db="EMBL/GenBank/DDBJ databases">
        <title>Whole genome shotgun sequence of Acetobacter peroxydans NBRC 13755.</title>
        <authorList>
            <person name="Hosoyama A."/>
            <person name="Uohara A."/>
            <person name="Ohji S."/>
            <person name="Ichikawa N."/>
        </authorList>
    </citation>
    <scope>NUCLEOTIDE SEQUENCE [LARGE SCALE GENOMIC DNA]</scope>
    <source>
        <strain evidence="2 3">NBRC 13755</strain>
    </source>
</reference>